<accession>A0AAU7Z2Z4</accession>
<evidence type="ECO:0000259" key="1">
    <source>
        <dbReference type="Pfam" id="PF13460"/>
    </source>
</evidence>
<dbReference type="KEGG" id="tgi:RBB81_04935"/>
<organism evidence="2">
    <name type="scientific">Tunturiibacter gelidiferens</name>
    <dbReference type="NCBI Taxonomy" id="3069689"/>
    <lineage>
        <taxon>Bacteria</taxon>
        <taxon>Pseudomonadati</taxon>
        <taxon>Acidobacteriota</taxon>
        <taxon>Terriglobia</taxon>
        <taxon>Terriglobales</taxon>
        <taxon>Acidobacteriaceae</taxon>
        <taxon>Tunturiibacter</taxon>
    </lineage>
</organism>
<dbReference type="RefSeq" id="WP_353072922.1">
    <property type="nucleotide sequence ID" value="NZ_CP132938.1"/>
</dbReference>
<dbReference type="SUPFAM" id="SSF51735">
    <property type="entry name" value="NAD(P)-binding Rossmann-fold domains"/>
    <property type="match status" value="1"/>
</dbReference>
<evidence type="ECO:0000313" key="2">
    <source>
        <dbReference type="EMBL" id="XCB23272.1"/>
    </source>
</evidence>
<dbReference type="InterPro" id="IPR051606">
    <property type="entry name" value="Polyketide_Oxido-like"/>
</dbReference>
<reference evidence="2" key="2">
    <citation type="journal article" date="2024" name="Environ. Microbiol.">
        <title>Genome analysis and description of Tunturibacter gen. nov. expands the diversity of Terriglobia in tundra soils.</title>
        <authorList>
            <person name="Messyasz A."/>
            <person name="Mannisto M.K."/>
            <person name="Kerkhof L.J."/>
            <person name="Haggblom M.M."/>
        </authorList>
    </citation>
    <scope>NUCLEOTIDE SEQUENCE</scope>
    <source>
        <strain evidence="2">M8UP39</strain>
    </source>
</reference>
<dbReference type="GO" id="GO:0016646">
    <property type="term" value="F:oxidoreductase activity, acting on the CH-NH group of donors, NAD or NADP as acceptor"/>
    <property type="evidence" value="ECO:0007669"/>
    <property type="project" value="TreeGrafter"/>
</dbReference>
<dbReference type="AlphaFoldDB" id="A0AAU7Z2Z4"/>
<dbReference type="PANTHER" id="PTHR43355:SF2">
    <property type="entry name" value="FLAVIN REDUCTASE (NADPH)"/>
    <property type="match status" value="1"/>
</dbReference>
<dbReference type="Gene3D" id="3.40.50.720">
    <property type="entry name" value="NAD(P)-binding Rossmann-like Domain"/>
    <property type="match status" value="1"/>
</dbReference>
<dbReference type="EMBL" id="CP132938">
    <property type="protein sequence ID" value="XCB23272.1"/>
    <property type="molecule type" value="Genomic_DNA"/>
</dbReference>
<sequence length="229" mass="25180">MKIALFGASGATGKLLTQRCILAGYEVTALFRSTPPPHFLFTRPASPGAREPLNFKIVRGSAFDPAPVRQTIAGADIVLSALGANSLKKEDVLERAIPQIIAAMQDTETQAKPVRRIIVLGSAGALSTSLDKQPAWRRWIVQNIVYNTLLKWPVASQISQWNNLSHSSLDWTMVMPPMLTNTPGRGAYRIDGDALPPNGSRISREDVADFMMQQIGSPQWIRKGVYITW</sequence>
<dbReference type="PANTHER" id="PTHR43355">
    <property type="entry name" value="FLAVIN REDUCTASE (NADPH)"/>
    <property type="match status" value="1"/>
</dbReference>
<dbReference type="Pfam" id="PF13460">
    <property type="entry name" value="NAD_binding_10"/>
    <property type="match status" value="1"/>
</dbReference>
<protein>
    <submittedName>
        <fullName evidence="2">NAD(P)H-binding protein</fullName>
    </submittedName>
</protein>
<name>A0AAU7Z2Z4_9BACT</name>
<dbReference type="InterPro" id="IPR016040">
    <property type="entry name" value="NAD(P)-bd_dom"/>
</dbReference>
<feature type="domain" description="NAD(P)-binding" evidence="1">
    <location>
        <begin position="7"/>
        <end position="218"/>
    </location>
</feature>
<gene>
    <name evidence="2" type="ORF">RBB81_04935</name>
</gene>
<dbReference type="InterPro" id="IPR036291">
    <property type="entry name" value="NAD(P)-bd_dom_sf"/>
</dbReference>
<reference evidence="2" key="1">
    <citation type="submission" date="2023-08" db="EMBL/GenBank/DDBJ databases">
        <authorList>
            <person name="Messyasz A."/>
            <person name="Mannisto M.K."/>
            <person name="Kerkhof L.J."/>
            <person name="Haggblom M."/>
        </authorList>
    </citation>
    <scope>NUCLEOTIDE SEQUENCE</scope>
    <source>
        <strain evidence="2">M8UP39</strain>
    </source>
</reference>
<proteinExistence type="predicted"/>